<dbReference type="HOGENOM" id="CLU_006051_3_0_10"/>
<dbReference type="NCBIfam" id="TIGR00173">
    <property type="entry name" value="menD"/>
    <property type="match status" value="1"/>
</dbReference>
<dbReference type="SUPFAM" id="SSF52467">
    <property type="entry name" value="DHS-like NAD/FAD-binding domain"/>
    <property type="match status" value="1"/>
</dbReference>
<dbReference type="GO" id="GO:0070204">
    <property type="term" value="F:2-succinyl-5-enolpyruvyl-6-hydroxy-3-cyclohexene-1-carboxylic-acid synthase activity"/>
    <property type="evidence" value="ECO:0007669"/>
    <property type="project" value="UniProtKB-UniRule"/>
</dbReference>
<feature type="domain" description="Thiamine pyrophosphate enzyme TPP-binding" evidence="8">
    <location>
        <begin position="414"/>
        <end position="550"/>
    </location>
</feature>
<dbReference type="Pfam" id="PF02775">
    <property type="entry name" value="TPP_enzyme_C"/>
    <property type="match status" value="1"/>
</dbReference>
<evidence type="ECO:0000256" key="1">
    <source>
        <dbReference type="ARBA" id="ARBA00022428"/>
    </source>
</evidence>
<keyword evidence="4 7" id="KW-0460">Magnesium</keyword>
<dbReference type="KEGG" id="pah:Poras_0928"/>
<comment type="cofactor">
    <cofactor evidence="7">
        <name>Mg(2+)</name>
        <dbReference type="ChEBI" id="CHEBI:18420"/>
    </cofactor>
    <cofactor evidence="7">
        <name>Mn(2+)</name>
        <dbReference type="ChEBI" id="CHEBI:29035"/>
    </cofactor>
</comment>
<evidence type="ECO:0000256" key="5">
    <source>
        <dbReference type="ARBA" id="ARBA00023052"/>
    </source>
</evidence>
<organism evidence="10 11">
    <name type="scientific">Porphyromonas asaccharolytica (strain ATCC 25260 / DSM 20707 / BCRC 10618 / CCUG 7834 / JCM 6326 / LMG 13178 / VPI 4198 / B440)</name>
    <name type="common">Bacteroides asaccharolyticus</name>
    <dbReference type="NCBI Taxonomy" id="879243"/>
    <lineage>
        <taxon>Bacteria</taxon>
        <taxon>Pseudomonadati</taxon>
        <taxon>Bacteroidota</taxon>
        <taxon>Bacteroidia</taxon>
        <taxon>Bacteroidales</taxon>
        <taxon>Porphyromonadaceae</taxon>
        <taxon>Porphyromonas</taxon>
    </lineage>
</organism>
<dbReference type="CDD" id="cd07037">
    <property type="entry name" value="TPP_PYR_MenD"/>
    <property type="match status" value="1"/>
</dbReference>
<comment type="pathway">
    <text evidence="7">Quinol/quinone metabolism; menaquinone biosynthesis.</text>
</comment>
<sequence length="575" mass="63364">MIPMEDPVISELVALLQAHGVCDVVLCPGSRNAPLVHALSHQLAGATCHSIIDERSAGFYALGLALATHRAVVVCCTSGTAVANLHPAVAEAYYQGVPLIILSADRPERWIGQWAGQTLPQPGLFGSLVRKAVHLPEPHTEEERWYCNRLINEALLAALAPLPGPVQINVPISDPGVSLLPPTLAEHTPGSSDRRPIGMQPGRCIQQLYPCRIDAQAVEPLLQRLVTFERKMILVGQESWSAATSTRKTFPQSLREQFLCIGESLSNSPVSICSLDALLASLSEADRRALQPDLLITLGGHIVSNKMKQYLRTYPPRETWHLSPDSTVVDLFCSLTEQIIAPIGPFLDTLAHGLAGLASSPYARHWRERIDQLPSPTPRYSSLAVVGSLLSHLPEELCVLHLANSSSVRYAELFRKPRRLLTLCNRGTSGIDGSLSTALGFARQRAEERHFIVIGDLSFFYDLNALGLPEVGSNVRVLLLNNQRGSIFQSLPTLEMDRLAQRYITAEHQLQAQGWAESCGWEYLSVHEASELEETITYFVGPAERPRLLEAFVSSEDEIAELQTYFKQLQPREEL</sequence>
<evidence type="ECO:0000259" key="8">
    <source>
        <dbReference type="Pfam" id="PF02775"/>
    </source>
</evidence>
<keyword evidence="11" id="KW-1185">Reference proteome</keyword>
<dbReference type="InterPro" id="IPR012001">
    <property type="entry name" value="Thiamin_PyroP_enz_TPP-bd_dom"/>
</dbReference>
<dbReference type="SUPFAM" id="SSF52518">
    <property type="entry name" value="Thiamin diphosphate-binding fold (THDP-binding)"/>
    <property type="match status" value="2"/>
</dbReference>
<dbReference type="Gene3D" id="3.40.50.970">
    <property type="match status" value="2"/>
</dbReference>
<dbReference type="InterPro" id="IPR029035">
    <property type="entry name" value="DHS-like_NAD/FAD-binding_dom"/>
</dbReference>
<accession>F4KKE6</accession>
<dbReference type="GO" id="GO:0009234">
    <property type="term" value="P:menaquinone biosynthetic process"/>
    <property type="evidence" value="ECO:0007669"/>
    <property type="project" value="UniProtKB-UniRule"/>
</dbReference>
<dbReference type="Gene3D" id="3.40.50.1220">
    <property type="entry name" value="TPP-binding domain"/>
    <property type="match status" value="1"/>
</dbReference>
<evidence type="ECO:0000256" key="7">
    <source>
        <dbReference type="HAMAP-Rule" id="MF_01659"/>
    </source>
</evidence>
<evidence type="ECO:0000256" key="3">
    <source>
        <dbReference type="ARBA" id="ARBA00022723"/>
    </source>
</evidence>
<dbReference type="STRING" id="879243.Poras_0928"/>
<keyword evidence="1 7" id="KW-0474">Menaquinone biosynthesis</keyword>
<keyword evidence="2 7" id="KW-0808">Transferase</keyword>
<dbReference type="InterPro" id="IPR011766">
    <property type="entry name" value="TPP_enzyme_TPP-bd"/>
</dbReference>
<name>F4KKE6_PORAD</name>
<dbReference type="InterPro" id="IPR004433">
    <property type="entry name" value="MenaQ_synth_MenD"/>
</dbReference>
<gene>
    <name evidence="7" type="primary">menD</name>
    <name evidence="10" type="ordered locus">Poras_0928</name>
</gene>
<comment type="cofactor">
    <cofactor evidence="7">
        <name>thiamine diphosphate</name>
        <dbReference type="ChEBI" id="CHEBI:58937"/>
    </cofactor>
    <text evidence="7">Binds 1 thiamine pyrophosphate per subunit.</text>
</comment>
<dbReference type="PANTHER" id="PTHR42916">
    <property type="entry name" value="2-SUCCINYL-5-ENOLPYRUVYL-6-HYDROXY-3-CYCLOHEXENE-1-CARBOXYLATE SYNTHASE"/>
    <property type="match status" value="1"/>
</dbReference>
<comment type="function">
    <text evidence="7">Catalyzes the thiamine diphosphate-dependent decarboxylation of 2-oxoglutarate and the subsequent addition of the resulting succinic semialdehyde-thiamine pyrophosphate anion to isochorismate to yield 2-succinyl-5-enolpyruvyl-6-hydroxy-3-cyclohexene-1-carboxylate (SEPHCHC).</text>
</comment>
<evidence type="ECO:0000256" key="4">
    <source>
        <dbReference type="ARBA" id="ARBA00022842"/>
    </source>
</evidence>
<dbReference type="Pfam" id="PF02776">
    <property type="entry name" value="TPP_enzyme_N"/>
    <property type="match status" value="1"/>
</dbReference>
<protein>
    <recommendedName>
        <fullName evidence="7">2-succinyl-5-enolpyruvyl-6-hydroxy-3-cyclohexene-1-carboxylate synthase</fullName>
        <shortName evidence="7">SEPHCHC synthase</shortName>
        <ecNumber evidence="7">2.2.1.9</ecNumber>
    </recommendedName>
    <alternativeName>
        <fullName evidence="7">Menaquinone biosynthesis protein MenD</fullName>
    </alternativeName>
</protein>
<comment type="pathway">
    <text evidence="7">Quinol/quinone metabolism; 1,4-dihydroxy-2-naphthoate biosynthesis; 1,4-dihydroxy-2-naphthoate from chorismate: step 2/7.</text>
</comment>
<dbReference type="EC" id="2.2.1.9" evidence="7"/>
<dbReference type="HAMAP" id="MF_01659">
    <property type="entry name" value="MenD"/>
    <property type="match status" value="1"/>
</dbReference>
<dbReference type="InterPro" id="IPR029061">
    <property type="entry name" value="THDP-binding"/>
</dbReference>
<dbReference type="PANTHER" id="PTHR42916:SF1">
    <property type="entry name" value="PROTEIN PHYLLO, CHLOROPLASTIC"/>
    <property type="match status" value="1"/>
</dbReference>
<keyword evidence="6 7" id="KW-0464">Manganese</keyword>
<evidence type="ECO:0000256" key="6">
    <source>
        <dbReference type="ARBA" id="ARBA00023211"/>
    </source>
</evidence>
<dbReference type="EMBL" id="CP002689">
    <property type="protein sequence ID" value="AEE12871.1"/>
    <property type="molecule type" value="Genomic_DNA"/>
</dbReference>
<comment type="similarity">
    <text evidence="7">Belongs to the TPP enzyme family. MenD subfamily.</text>
</comment>
<comment type="subunit">
    <text evidence="7">Homodimer.</text>
</comment>
<dbReference type="Proteomes" id="UP000006545">
    <property type="component" value="Chromosome"/>
</dbReference>
<evidence type="ECO:0000313" key="11">
    <source>
        <dbReference type="Proteomes" id="UP000006545"/>
    </source>
</evidence>
<comment type="catalytic activity">
    <reaction evidence="7">
        <text>isochorismate + 2-oxoglutarate + H(+) = 5-enolpyruvoyl-6-hydroxy-2-succinyl-cyclohex-3-ene-1-carboxylate + CO2</text>
        <dbReference type="Rhea" id="RHEA:25593"/>
        <dbReference type="ChEBI" id="CHEBI:15378"/>
        <dbReference type="ChEBI" id="CHEBI:16526"/>
        <dbReference type="ChEBI" id="CHEBI:16810"/>
        <dbReference type="ChEBI" id="CHEBI:29780"/>
        <dbReference type="ChEBI" id="CHEBI:58818"/>
        <dbReference type="EC" id="2.2.1.9"/>
    </reaction>
</comment>
<evidence type="ECO:0000313" key="10">
    <source>
        <dbReference type="EMBL" id="AEE12871.1"/>
    </source>
</evidence>
<dbReference type="GO" id="GO:0000287">
    <property type="term" value="F:magnesium ion binding"/>
    <property type="evidence" value="ECO:0007669"/>
    <property type="project" value="UniProtKB-UniRule"/>
</dbReference>
<dbReference type="GO" id="GO:0030976">
    <property type="term" value="F:thiamine pyrophosphate binding"/>
    <property type="evidence" value="ECO:0007669"/>
    <property type="project" value="UniProtKB-UniRule"/>
</dbReference>
<keyword evidence="3 7" id="KW-0479">Metal-binding</keyword>
<dbReference type="OrthoDB" id="9791859at2"/>
<dbReference type="eggNOG" id="COG1165">
    <property type="taxonomic scope" value="Bacteria"/>
</dbReference>
<keyword evidence="5 7" id="KW-0786">Thiamine pyrophosphate</keyword>
<evidence type="ECO:0000259" key="9">
    <source>
        <dbReference type="Pfam" id="PF02776"/>
    </source>
</evidence>
<dbReference type="UniPathway" id="UPA00079"/>
<reference evidence="11" key="1">
    <citation type="submission" date="2011-04" db="EMBL/GenBank/DDBJ databases">
        <title>The complete genome of Porphyromonas asaccharolytica DSM 20707.</title>
        <authorList>
            <person name="Lucas S."/>
            <person name="Han J."/>
            <person name="Lapidus A."/>
            <person name="Bruce D."/>
            <person name="Goodwin L."/>
            <person name="Pitluck S."/>
            <person name="Peters L."/>
            <person name="Kyrpides N."/>
            <person name="Mavromatis K."/>
            <person name="Ivanova N."/>
            <person name="Ovchinnikova G."/>
            <person name="Pagani I."/>
            <person name="Lu M."/>
            <person name="Detter J.C."/>
            <person name="Tapia R."/>
            <person name="Han C."/>
            <person name="Land M."/>
            <person name="Hauser L."/>
            <person name="Markowitz V."/>
            <person name="Cheng J.-F."/>
            <person name="Hugenholtz P."/>
            <person name="Woyke T."/>
            <person name="Wu D."/>
            <person name="Gronow S."/>
            <person name="Wellnitz S."/>
            <person name="Brambilla E."/>
            <person name="Klenk H.-P."/>
            <person name="Eisen J.A."/>
        </authorList>
    </citation>
    <scope>NUCLEOTIDE SEQUENCE [LARGE SCALE GENOMIC DNA]</scope>
    <source>
        <strain evidence="11">ATCC 25260 / DSM 20707 / VPI 4198</strain>
    </source>
</reference>
<dbReference type="AlphaFoldDB" id="F4KKE6"/>
<proteinExistence type="inferred from homology"/>
<dbReference type="PIRSF" id="PIRSF004983">
    <property type="entry name" value="MenD"/>
    <property type="match status" value="1"/>
</dbReference>
<feature type="domain" description="Thiamine pyrophosphate enzyme N-terminal TPP-binding" evidence="9">
    <location>
        <begin position="12"/>
        <end position="117"/>
    </location>
</feature>
<dbReference type="GO" id="GO:0030145">
    <property type="term" value="F:manganese ion binding"/>
    <property type="evidence" value="ECO:0007669"/>
    <property type="project" value="UniProtKB-UniRule"/>
</dbReference>
<evidence type="ECO:0000256" key="2">
    <source>
        <dbReference type="ARBA" id="ARBA00022679"/>
    </source>
</evidence>
<dbReference type="UniPathway" id="UPA01057">
    <property type="reaction ID" value="UER00164"/>
</dbReference>